<dbReference type="Pfam" id="PF01408">
    <property type="entry name" value="GFO_IDH_MocA"/>
    <property type="match status" value="1"/>
</dbReference>
<dbReference type="PANTHER" id="PTHR22604">
    <property type="entry name" value="OXIDOREDUCTASES"/>
    <property type="match status" value="1"/>
</dbReference>
<evidence type="ECO:0000313" key="6">
    <source>
        <dbReference type="EMBL" id="MBA8810744.1"/>
    </source>
</evidence>
<reference evidence="6 7" key="1">
    <citation type="submission" date="2020-07" db="EMBL/GenBank/DDBJ databases">
        <title>Sequencing the genomes of 1000 actinobacteria strains.</title>
        <authorList>
            <person name="Klenk H.-P."/>
        </authorList>
    </citation>
    <scope>NUCLEOTIDE SEQUENCE [LARGE SCALE GENOMIC DNA]</scope>
    <source>
        <strain evidence="6 7">DSM 44121</strain>
    </source>
</reference>
<evidence type="ECO:0000256" key="2">
    <source>
        <dbReference type="ARBA" id="ARBA00023002"/>
    </source>
</evidence>
<keyword evidence="2" id="KW-0560">Oxidoreductase</keyword>
<dbReference type="InterPro" id="IPR036291">
    <property type="entry name" value="NAD(P)-bd_dom_sf"/>
</dbReference>
<dbReference type="Pfam" id="PF22725">
    <property type="entry name" value="GFO_IDH_MocA_C3"/>
    <property type="match status" value="1"/>
</dbReference>
<dbReference type="Proteomes" id="UP000540568">
    <property type="component" value="Unassembled WGS sequence"/>
</dbReference>
<gene>
    <name evidence="6" type="ORF">FHX71_004720</name>
</gene>
<feature type="domain" description="Gfo/Idh/MocA-like oxidoreductase N-terminal" evidence="4">
    <location>
        <begin position="5"/>
        <end position="119"/>
    </location>
</feature>
<protein>
    <submittedName>
        <fullName evidence="6">Putative dehydrogenase</fullName>
    </submittedName>
</protein>
<comment type="caution">
    <text evidence="6">The sequence shown here is derived from an EMBL/GenBank/DDBJ whole genome shotgun (WGS) entry which is preliminary data.</text>
</comment>
<dbReference type="InterPro" id="IPR055170">
    <property type="entry name" value="GFO_IDH_MocA-like_dom"/>
</dbReference>
<comment type="similarity">
    <text evidence="1">Belongs to the Gfo/Idh/MocA family.</text>
</comment>
<dbReference type="PANTHER" id="PTHR22604:SF105">
    <property type="entry name" value="TRANS-1,2-DIHYDROBENZENE-1,2-DIOL DEHYDROGENASE"/>
    <property type="match status" value="1"/>
</dbReference>
<dbReference type="Gene3D" id="3.30.360.10">
    <property type="entry name" value="Dihydrodipicolinate Reductase, domain 2"/>
    <property type="match status" value="1"/>
</dbReference>
<name>A0A7W3JDB8_9MICO</name>
<evidence type="ECO:0000256" key="3">
    <source>
        <dbReference type="ARBA" id="ARBA00023027"/>
    </source>
</evidence>
<dbReference type="Gene3D" id="3.40.50.720">
    <property type="entry name" value="NAD(P)-binding Rossmann-like Domain"/>
    <property type="match status" value="1"/>
</dbReference>
<dbReference type="SUPFAM" id="SSF51735">
    <property type="entry name" value="NAD(P)-binding Rossmann-fold domains"/>
    <property type="match status" value="1"/>
</dbReference>
<accession>A0A7W3JDB8</accession>
<dbReference type="SUPFAM" id="SSF55347">
    <property type="entry name" value="Glyceraldehyde-3-phosphate dehydrogenase-like, C-terminal domain"/>
    <property type="match status" value="1"/>
</dbReference>
<organism evidence="6 7">
    <name type="scientific">Promicromonospora sukumoe</name>
    <dbReference type="NCBI Taxonomy" id="88382"/>
    <lineage>
        <taxon>Bacteria</taxon>
        <taxon>Bacillati</taxon>
        <taxon>Actinomycetota</taxon>
        <taxon>Actinomycetes</taxon>
        <taxon>Micrococcales</taxon>
        <taxon>Promicromonosporaceae</taxon>
        <taxon>Promicromonospora</taxon>
    </lineage>
</organism>
<dbReference type="AlphaFoldDB" id="A0A7W3JDB8"/>
<dbReference type="GO" id="GO:0000166">
    <property type="term" value="F:nucleotide binding"/>
    <property type="evidence" value="ECO:0007669"/>
    <property type="project" value="InterPro"/>
</dbReference>
<proteinExistence type="inferred from homology"/>
<feature type="domain" description="GFO/IDH/MocA-like oxidoreductase" evidence="5">
    <location>
        <begin position="131"/>
        <end position="246"/>
    </location>
</feature>
<dbReference type="InterPro" id="IPR000683">
    <property type="entry name" value="Gfo/Idh/MocA-like_OxRdtase_N"/>
</dbReference>
<dbReference type="InterPro" id="IPR050984">
    <property type="entry name" value="Gfo/Idh/MocA_domain"/>
</dbReference>
<keyword evidence="7" id="KW-1185">Reference proteome</keyword>
<dbReference type="EMBL" id="JACGWV010000002">
    <property type="protein sequence ID" value="MBA8810744.1"/>
    <property type="molecule type" value="Genomic_DNA"/>
</dbReference>
<evidence type="ECO:0000259" key="4">
    <source>
        <dbReference type="Pfam" id="PF01408"/>
    </source>
</evidence>
<keyword evidence="3" id="KW-0520">NAD</keyword>
<evidence type="ECO:0000256" key="1">
    <source>
        <dbReference type="ARBA" id="ARBA00010928"/>
    </source>
</evidence>
<sequence>MTHLRWGILAAGGIAASFTSDLNDNGFTVQAVGSRNLGKAREFADRFGIPTAHGSYENLVNDPEVDIVYVATPHPFHAEAAKLVLEAGKHVLVEKPFTLNAAEAREVVDLAESKGLVVLEAMWTRFLPHMARVREIIASGVLGEVRTLMVDHTQDLPDDPSHRINDLALGGGSLLDLGIYPVSFAWDLFGEPLTVQSHATFKETGADATVATIFGYDGARVATTVSASDTRGPNRASILGTEGRIEIDATWYNPSTVHVFDASGTEVETYSVEVTGRGMHFQAAEAERLVAAGELDSPLLPREETVAIMATLDTIRDQIGLAYPGEQPAE</sequence>
<dbReference type="RefSeq" id="WP_182619803.1">
    <property type="nucleotide sequence ID" value="NZ_BAAATF010000017.1"/>
</dbReference>
<dbReference type="GO" id="GO:0016491">
    <property type="term" value="F:oxidoreductase activity"/>
    <property type="evidence" value="ECO:0007669"/>
    <property type="project" value="UniProtKB-KW"/>
</dbReference>
<evidence type="ECO:0000313" key="7">
    <source>
        <dbReference type="Proteomes" id="UP000540568"/>
    </source>
</evidence>
<evidence type="ECO:0000259" key="5">
    <source>
        <dbReference type="Pfam" id="PF22725"/>
    </source>
</evidence>